<dbReference type="InterPro" id="IPR029060">
    <property type="entry name" value="PIN-like_dom_sf"/>
</dbReference>
<evidence type="ECO:0000256" key="2">
    <source>
        <dbReference type="ARBA" id="ARBA00022517"/>
    </source>
</evidence>
<dbReference type="AlphaFoldDB" id="A0AAQ3SRR4"/>
<dbReference type="InterPro" id="IPR006984">
    <property type="entry name" value="Fcf1/UTP23"/>
</dbReference>
<proteinExistence type="inferred from homology"/>
<feature type="domain" description="PIN" evidence="6">
    <location>
        <begin position="82"/>
        <end position="214"/>
    </location>
</feature>
<dbReference type="Proteomes" id="UP001341281">
    <property type="component" value="Chromosome 02"/>
</dbReference>
<evidence type="ECO:0000256" key="1">
    <source>
        <dbReference type="ARBA" id="ARBA00004604"/>
    </source>
</evidence>
<gene>
    <name evidence="7" type="ORF">U9M48_009734</name>
</gene>
<evidence type="ECO:0000313" key="7">
    <source>
        <dbReference type="EMBL" id="WVZ59617.1"/>
    </source>
</evidence>
<dbReference type="SMART" id="SM00670">
    <property type="entry name" value="PINc"/>
    <property type="match status" value="1"/>
</dbReference>
<dbReference type="EMBL" id="CP144746">
    <property type="protein sequence ID" value="WVZ59617.1"/>
    <property type="molecule type" value="Genomic_DNA"/>
</dbReference>
<comment type="subcellular location">
    <subcellularLocation>
        <location evidence="1">Nucleus</location>
        <location evidence="1">Nucleolus</location>
    </subcellularLocation>
</comment>
<reference evidence="7 8" key="1">
    <citation type="submission" date="2024-02" db="EMBL/GenBank/DDBJ databases">
        <title>High-quality chromosome-scale genome assembly of Pensacola bahiagrass (Paspalum notatum Flugge var. saurae).</title>
        <authorList>
            <person name="Vega J.M."/>
            <person name="Podio M."/>
            <person name="Orjuela J."/>
            <person name="Siena L.A."/>
            <person name="Pessino S.C."/>
            <person name="Combes M.C."/>
            <person name="Mariac C."/>
            <person name="Albertini E."/>
            <person name="Pupilli F."/>
            <person name="Ortiz J.P.A."/>
            <person name="Leblanc O."/>
        </authorList>
    </citation>
    <scope>NUCLEOTIDE SEQUENCE [LARGE SCALE GENOMIC DNA]</scope>
    <source>
        <strain evidence="7">R1</strain>
        <tissue evidence="7">Leaf</tissue>
    </source>
</reference>
<dbReference type="GO" id="GO:0006364">
    <property type="term" value="P:rRNA processing"/>
    <property type="evidence" value="ECO:0007669"/>
    <property type="project" value="UniProtKB-KW"/>
</dbReference>
<dbReference type="InterPro" id="IPR037503">
    <property type="entry name" value="Fcf1_PIN"/>
</dbReference>
<dbReference type="Gene3D" id="3.40.50.1010">
    <property type="entry name" value="5'-nuclease"/>
    <property type="match status" value="1"/>
</dbReference>
<name>A0AAQ3SRR4_PASNO</name>
<evidence type="ECO:0000256" key="3">
    <source>
        <dbReference type="ARBA" id="ARBA00022552"/>
    </source>
</evidence>
<dbReference type="PANTHER" id="PTHR12416">
    <property type="entry name" value="RRNA-PROCESSING PROTEIN UTP23 HOMOLOG"/>
    <property type="match status" value="1"/>
</dbReference>
<keyword evidence="4" id="KW-0539">Nucleus</keyword>
<dbReference type="GO" id="GO:0032040">
    <property type="term" value="C:small-subunit processome"/>
    <property type="evidence" value="ECO:0007669"/>
    <property type="project" value="InterPro"/>
</dbReference>
<feature type="non-terminal residue" evidence="7">
    <location>
        <position position="1"/>
    </location>
</feature>
<sequence>QSGGRPAAAAPVARVWLEKGKSKSKGAKFAVVKKIISKKTRRRRSSARMCKCSRLRSEFFRARPQVSSALFFSYNTALGPPYRVIVDTNFINFSIQNKLDLEKGMMDRLYAKCKACNCATFYSHDLTIDLSHPFNVLSTLIPCYEVTPCITDCVMAELEKLGQKYRVALRIAKDPRFQRLACTHKGTYADDCIVERVTQHKCYIVATCDKDLKRRIRKVPGVPIMYITRHRYSIERLPEATIGRVL</sequence>
<evidence type="ECO:0000256" key="5">
    <source>
        <dbReference type="ARBA" id="ARBA00024026"/>
    </source>
</evidence>
<evidence type="ECO:0000259" key="6">
    <source>
        <dbReference type="SMART" id="SM00670"/>
    </source>
</evidence>
<evidence type="ECO:0000256" key="4">
    <source>
        <dbReference type="ARBA" id="ARBA00023242"/>
    </source>
</evidence>
<evidence type="ECO:0000313" key="8">
    <source>
        <dbReference type="Proteomes" id="UP001341281"/>
    </source>
</evidence>
<dbReference type="CDD" id="cd09864">
    <property type="entry name" value="PIN_Fcf1-like"/>
    <property type="match status" value="1"/>
</dbReference>
<keyword evidence="2" id="KW-0690">Ribosome biogenesis</keyword>
<keyword evidence="3" id="KW-0698">rRNA processing</keyword>
<organism evidence="7 8">
    <name type="scientific">Paspalum notatum var. saurae</name>
    <dbReference type="NCBI Taxonomy" id="547442"/>
    <lineage>
        <taxon>Eukaryota</taxon>
        <taxon>Viridiplantae</taxon>
        <taxon>Streptophyta</taxon>
        <taxon>Embryophyta</taxon>
        <taxon>Tracheophyta</taxon>
        <taxon>Spermatophyta</taxon>
        <taxon>Magnoliopsida</taxon>
        <taxon>Liliopsida</taxon>
        <taxon>Poales</taxon>
        <taxon>Poaceae</taxon>
        <taxon>PACMAD clade</taxon>
        <taxon>Panicoideae</taxon>
        <taxon>Andropogonodae</taxon>
        <taxon>Paspaleae</taxon>
        <taxon>Paspalinae</taxon>
        <taxon>Paspalum</taxon>
    </lineage>
</organism>
<dbReference type="SUPFAM" id="SSF88723">
    <property type="entry name" value="PIN domain-like"/>
    <property type="match status" value="1"/>
</dbReference>
<comment type="similarity">
    <text evidence="5">Belongs to the UTP23/FCF1 family. FCF1 subfamily.</text>
</comment>
<dbReference type="InterPro" id="IPR002716">
    <property type="entry name" value="PIN_dom"/>
</dbReference>
<keyword evidence="8" id="KW-1185">Reference proteome</keyword>
<dbReference type="Pfam" id="PF04900">
    <property type="entry name" value="Fcf1"/>
    <property type="match status" value="1"/>
</dbReference>
<protein>
    <recommendedName>
        <fullName evidence="6">PIN domain-containing protein</fullName>
    </recommendedName>
</protein>
<accession>A0AAQ3SRR4</accession>